<comment type="similarity">
    <text evidence="3">Belongs to the RimP family.</text>
</comment>
<evidence type="ECO:0000313" key="9">
    <source>
        <dbReference type="Proteomes" id="UP000321547"/>
    </source>
</evidence>
<evidence type="ECO:0000259" key="4">
    <source>
        <dbReference type="Pfam" id="PF02576"/>
    </source>
</evidence>
<dbReference type="AlphaFoldDB" id="A0A1I5LIA8"/>
<evidence type="ECO:0000256" key="2">
    <source>
        <dbReference type="ARBA" id="ARBA00022517"/>
    </source>
</evidence>
<evidence type="ECO:0000313" key="8">
    <source>
        <dbReference type="Proteomes" id="UP000242243"/>
    </source>
</evidence>
<protein>
    <recommendedName>
        <fullName evidence="3">Ribosome maturation factor RimP</fullName>
    </recommendedName>
</protein>
<dbReference type="EMBL" id="BJWI01000002">
    <property type="protein sequence ID" value="GEM00807.1"/>
    <property type="molecule type" value="Genomic_DNA"/>
</dbReference>
<proteinExistence type="inferred from homology"/>
<dbReference type="InterPro" id="IPR003728">
    <property type="entry name" value="Ribosome_maturation_RimP"/>
</dbReference>
<keyword evidence="9" id="KW-1185">Reference proteome</keyword>
<dbReference type="Pfam" id="PF02576">
    <property type="entry name" value="RimP_N"/>
    <property type="match status" value="1"/>
</dbReference>
<comment type="function">
    <text evidence="3">Required for maturation of 30S ribosomal subunits.</text>
</comment>
<dbReference type="Gene3D" id="3.30.300.70">
    <property type="entry name" value="RimP-like superfamily, N-terminal"/>
    <property type="match status" value="1"/>
</dbReference>
<dbReference type="EMBL" id="FOXC01000002">
    <property type="protein sequence ID" value="SFO97050.1"/>
    <property type="molecule type" value="Genomic_DNA"/>
</dbReference>
<dbReference type="HAMAP" id="MF_01077">
    <property type="entry name" value="RimP"/>
    <property type="match status" value="1"/>
</dbReference>
<dbReference type="Proteomes" id="UP000321547">
    <property type="component" value="Unassembled WGS sequence"/>
</dbReference>
<dbReference type="InterPro" id="IPR035956">
    <property type="entry name" value="RimP_N_sf"/>
</dbReference>
<evidence type="ECO:0000259" key="5">
    <source>
        <dbReference type="Pfam" id="PF17384"/>
    </source>
</evidence>
<evidence type="ECO:0000313" key="7">
    <source>
        <dbReference type="EMBL" id="SFO97050.1"/>
    </source>
</evidence>
<dbReference type="FunFam" id="3.30.300.70:FF:000001">
    <property type="entry name" value="Ribosome maturation factor RimP"/>
    <property type="match status" value="1"/>
</dbReference>
<dbReference type="SUPFAM" id="SSF75420">
    <property type="entry name" value="YhbC-like, N-terminal domain"/>
    <property type="match status" value="1"/>
</dbReference>
<dbReference type="PANTHER" id="PTHR33867">
    <property type="entry name" value="RIBOSOME MATURATION FACTOR RIMP"/>
    <property type="match status" value="1"/>
</dbReference>
<reference evidence="7 8" key="1">
    <citation type="submission" date="2016-10" db="EMBL/GenBank/DDBJ databases">
        <authorList>
            <person name="de Groot N.N."/>
        </authorList>
    </citation>
    <scope>NUCLEOTIDE SEQUENCE [LARGE SCALE GENOMIC DNA]</scope>
    <source>
        <strain evidence="7 8">DSM 17073</strain>
    </source>
</reference>
<evidence type="ECO:0000256" key="1">
    <source>
        <dbReference type="ARBA" id="ARBA00022490"/>
    </source>
</evidence>
<dbReference type="GO" id="GO:0005829">
    <property type="term" value="C:cytosol"/>
    <property type="evidence" value="ECO:0007669"/>
    <property type="project" value="TreeGrafter"/>
</dbReference>
<evidence type="ECO:0000313" key="6">
    <source>
        <dbReference type="EMBL" id="GEM00807.1"/>
    </source>
</evidence>
<dbReference type="NCBIfam" id="NF000928">
    <property type="entry name" value="PRK00092.1-2"/>
    <property type="match status" value="1"/>
</dbReference>
<sequence length="156" mass="17799">MSVTETTKNLVEPILADLGLELVDIEYVKEGKSFYLRVFIDKEGGVDIEECGLVSERLSEALDEDDPVKDPYYLEVSSPGAERPLKKREDFQKFMNHHVYLKFYELIGGFKAIEGDLVGLSDEDIVTIEYKDKTRKKTLDVPYKKIAKARLAVSFN</sequence>
<dbReference type="Gene3D" id="2.30.30.180">
    <property type="entry name" value="Ribosome maturation factor RimP, C-terminal domain"/>
    <property type="match status" value="1"/>
</dbReference>
<dbReference type="InterPro" id="IPR036847">
    <property type="entry name" value="RimP_C_sf"/>
</dbReference>
<dbReference type="CDD" id="cd01734">
    <property type="entry name" value="YlxS_C"/>
    <property type="match status" value="1"/>
</dbReference>
<dbReference type="Pfam" id="PF17384">
    <property type="entry name" value="DUF150_C"/>
    <property type="match status" value="1"/>
</dbReference>
<reference evidence="6 9" key="2">
    <citation type="submission" date="2019-07" db="EMBL/GenBank/DDBJ databases">
        <title>Whole genome shotgun sequence of Halolactibacillus halophilus NBRC 100868.</title>
        <authorList>
            <person name="Hosoyama A."/>
            <person name="Uohara A."/>
            <person name="Ohji S."/>
            <person name="Ichikawa N."/>
        </authorList>
    </citation>
    <scope>NUCLEOTIDE SEQUENCE [LARGE SCALE GENOMIC DNA]</scope>
    <source>
        <strain evidence="6 9">NBRC 100868</strain>
    </source>
</reference>
<gene>
    <name evidence="3 6" type="primary">rimP</name>
    <name evidence="6" type="ORF">HHA03_03390</name>
    <name evidence="7" type="ORF">SAMN05421839_10285</name>
</gene>
<dbReference type="InterPro" id="IPR028989">
    <property type="entry name" value="RimP_N"/>
</dbReference>
<dbReference type="InterPro" id="IPR028998">
    <property type="entry name" value="RimP_C"/>
</dbReference>
<dbReference type="STRING" id="306540.SAMN05421839_10285"/>
<organism evidence="7 8">
    <name type="scientific">Halolactibacillus halophilus</name>
    <dbReference type="NCBI Taxonomy" id="306540"/>
    <lineage>
        <taxon>Bacteria</taxon>
        <taxon>Bacillati</taxon>
        <taxon>Bacillota</taxon>
        <taxon>Bacilli</taxon>
        <taxon>Bacillales</taxon>
        <taxon>Bacillaceae</taxon>
        <taxon>Halolactibacillus</taxon>
    </lineage>
</organism>
<dbReference type="PANTHER" id="PTHR33867:SF1">
    <property type="entry name" value="RIBOSOME MATURATION FACTOR RIMP"/>
    <property type="match status" value="1"/>
</dbReference>
<dbReference type="RefSeq" id="WP_089829674.1">
    <property type="nucleotide sequence ID" value="NZ_BJWI01000002.1"/>
</dbReference>
<dbReference type="OrthoDB" id="9805006at2"/>
<evidence type="ECO:0000256" key="3">
    <source>
        <dbReference type="HAMAP-Rule" id="MF_01077"/>
    </source>
</evidence>
<dbReference type="GO" id="GO:0000028">
    <property type="term" value="P:ribosomal small subunit assembly"/>
    <property type="evidence" value="ECO:0007669"/>
    <property type="project" value="TreeGrafter"/>
</dbReference>
<comment type="subcellular location">
    <subcellularLocation>
        <location evidence="3">Cytoplasm</location>
    </subcellularLocation>
</comment>
<keyword evidence="1 3" id="KW-0963">Cytoplasm</keyword>
<dbReference type="SUPFAM" id="SSF74942">
    <property type="entry name" value="YhbC-like, C-terminal domain"/>
    <property type="match status" value="1"/>
</dbReference>
<dbReference type="Proteomes" id="UP000242243">
    <property type="component" value="Unassembled WGS sequence"/>
</dbReference>
<feature type="domain" description="Ribosome maturation factor RimP C-terminal" evidence="5">
    <location>
        <begin position="85"/>
        <end position="155"/>
    </location>
</feature>
<keyword evidence="2 3" id="KW-0690">Ribosome biogenesis</keyword>
<name>A0A1I5LIA8_9BACI</name>
<dbReference type="GO" id="GO:0006412">
    <property type="term" value="P:translation"/>
    <property type="evidence" value="ECO:0007669"/>
    <property type="project" value="TreeGrafter"/>
</dbReference>
<accession>A0A1I5LIA8</accession>
<feature type="domain" description="Ribosome maturation factor RimP N-terminal" evidence="4">
    <location>
        <begin position="10"/>
        <end position="82"/>
    </location>
</feature>